<dbReference type="AlphaFoldDB" id="A0A2T0Q2A1"/>
<dbReference type="Proteomes" id="UP000237846">
    <property type="component" value="Unassembled WGS sequence"/>
</dbReference>
<name>A0A2T0Q2A1_9ACTN</name>
<protein>
    <submittedName>
        <fullName evidence="2">CRISPR-associated protein Cst1</fullName>
    </submittedName>
</protein>
<gene>
    <name evidence="2" type="ORF">CLV72_105276</name>
</gene>
<evidence type="ECO:0000313" key="2">
    <source>
        <dbReference type="EMBL" id="PRX97923.1"/>
    </source>
</evidence>
<feature type="compositionally biased region" description="Acidic residues" evidence="1">
    <location>
        <begin position="465"/>
        <end position="474"/>
    </location>
</feature>
<organism evidence="2 3">
    <name type="scientific">Allonocardiopsis opalescens</name>
    <dbReference type="NCBI Taxonomy" id="1144618"/>
    <lineage>
        <taxon>Bacteria</taxon>
        <taxon>Bacillati</taxon>
        <taxon>Actinomycetota</taxon>
        <taxon>Actinomycetes</taxon>
        <taxon>Streptosporangiales</taxon>
        <taxon>Allonocardiopsis</taxon>
    </lineage>
</organism>
<reference evidence="2 3" key="1">
    <citation type="submission" date="2018-03" db="EMBL/GenBank/DDBJ databases">
        <title>Genomic Encyclopedia of Archaeal and Bacterial Type Strains, Phase II (KMG-II): from individual species to whole genera.</title>
        <authorList>
            <person name="Goeker M."/>
        </authorList>
    </citation>
    <scope>NUCLEOTIDE SEQUENCE [LARGE SCALE GENOMIC DNA]</scope>
    <source>
        <strain evidence="2 3">DSM 45601</strain>
    </source>
</reference>
<accession>A0A2T0Q2A1</accession>
<feature type="region of interest" description="Disordered" evidence="1">
    <location>
        <begin position="446"/>
        <end position="474"/>
    </location>
</feature>
<keyword evidence="3" id="KW-1185">Reference proteome</keyword>
<sequence>MTAPATDLPVARLTEHPLQRSGTRSLLCLAGRDEVGALTTADLDRVAARIVADVVRAATASPGSGGYDWWKVLFALYPNAKPTHAKRDRDPDRLHEQVSALFVADGDAADLLPCAFCGAPSGAVWAKSTLPMFDSPRALNTLPPDLGGWPVCRACRLAMWALPYGAWVTAGSATVLTCDDGEVERAFVARNVLRSARARQAGFQDLPAGAGPEAVAVRMLREHAQDHLAATTLWMFKNDNQEPWLRVMSTRTGVARFLQRMSADRACADGWNDLRRVLVRRDASGAVTTSGTTAAARTLFDFELVPGDRLLRELRNRSTDPDKVPTRTLWRWRALFSLYMEVMYEVTTKPLEPAAHLLARWIAAESSRGRFNEYRQAAGSAYPLHKLLMTAHARLLLDGAETPEMSPGVAAVLPELIADGPKGWRLRAQLYFEVATQLNRLGVAIGKESADDDPADDAPTRFDDPLSDDSDEDA</sequence>
<dbReference type="EMBL" id="PVZC01000005">
    <property type="protein sequence ID" value="PRX97923.1"/>
    <property type="molecule type" value="Genomic_DNA"/>
</dbReference>
<comment type="caution">
    <text evidence="2">The sequence shown here is derived from an EMBL/GenBank/DDBJ whole genome shotgun (WGS) entry which is preliminary data.</text>
</comment>
<evidence type="ECO:0000256" key="1">
    <source>
        <dbReference type="SAM" id="MobiDB-lite"/>
    </source>
</evidence>
<evidence type="ECO:0000313" key="3">
    <source>
        <dbReference type="Proteomes" id="UP000237846"/>
    </source>
</evidence>
<proteinExistence type="predicted"/>